<dbReference type="Proteomes" id="UP000270411">
    <property type="component" value="Plasmid unnamed2"/>
</dbReference>
<evidence type="ECO:0000313" key="4">
    <source>
        <dbReference type="EMBL" id="AZG17156.1"/>
    </source>
</evidence>
<evidence type="ECO:0008006" key="6">
    <source>
        <dbReference type="Google" id="ProtNLM"/>
    </source>
</evidence>
<protein>
    <recommendedName>
        <fullName evidence="6">Chromate resistance protein</fullName>
    </recommendedName>
</protein>
<feature type="region of interest" description="Disordered" evidence="1">
    <location>
        <begin position="163"/>
        <end position="184"/>
    </location>
</feature>
<dbReference type="InterPro" id="IPR046858">
    <property type="entry name" value="ChrB_N"/>
</dbReference>
<name>A0A3G8H9Q6_9BURK</name>
<dbReference type="OrthoDB" id="6605953at2"/>
<gene>
    <name evidence="4" type="ORF">EHF44_27175</name>
</gene>
<evidence type="ECO:0000259" key="2">
    <source>
        <dbReference type="Pfam" id="PF09828"/>
    </source>
</evidence>
<sequence>MNSLSNSQAWRLLVVSLPTSAATARMRLWRGVKALGAAALRDGVYLLPDLPGLQDALQALAADAAGEDGRVWVLSVYATDMEQESSYRALFDRTSDYATWTQELATARAAIGDADEAELLRLARRYARSLEAIRRIDYFPDAASRRADAHWRDFHGAIDRLLSPGEPQGARGSTPRRDPGQYQGRHWATRRHLWVDRVASAWLILRHIDPHATFLWLEDVRDCPADALGFDFDGATFTHIGDRVTFEVLVSSFGLDEDRALSRIGQMVHALDVGGIPVAEASGFEAVLAGARERLSDDTALLDEIGRVLDSLYAHFARPRLR</sequence>
<dbReference type="EMBL" id="CP033971">
    <property type="protein sequence ID" value="AZG17156.1"/>
    <property type="molecule type" value="Genomic_DNA"/>
</dbReference>
<feature type="domain" description="ChrB C-terminal" evidence="2">
    <location>
        <begin position="187"/>
        <end position="316"/>
    </location>
</feature>
<organism evidence="4 5">
    <name type="scientific">Cupriavidus pauculus</name>
    <dbReference type="NCBI Taxonomy" id="82633"/>
    <lineage>
        <taxon>Bacteria</taxon>
        <taxon>Pseudomonadati</taxon>
        <taxon>Pseudomonadota</taxon>
        <taxon>Betaproteobacteria</taxon>
        <taxon>Burkholderiales</taxon>
        <taxon>Burkholderiaceae</taxon>
        <taxon>Cupriavidus</taxon>
    </lineage>
</organism>
<dbReference type="Pfam" id="PF09828">
    <property type="entry name" value="ChrB_C"/>
    <property type="match status" value="1"/>
</dbReference>
<evidence type="ECO:0000256" key="1">
    <source>
        <dbReference type="SAM" id="MobiDB-lite"/>
    </source>
</evidence>
<reference evidence="5" key="1">
    <citation type="submission" date="2018-11" db="EMBL/GenBank/DDBJ databases">
        <title>FDA dAtabase for Regulatory Grade micrObial Sequences (FDA-ARGOS): Supporting development and validation of Infectious Disease Dx tests.</title>
        <authorList>
            <person name="Goldberg B."/>
            <person name="Campos J."/>
            <person name="Tallon L."/>
            <person name="Sadzewicz L."/>
            <person name="Zhao X."/>
            <person name="Vavikolanu K."/>
            <person name="Mehta A."/>
            <person name="Aluvathingal J."/>
            <person name="Nadendla S."/>
            <person name="Geyer C."/>
            <person name="Nandy P."/>
            <person name="Yan Y."/>
            <person name="Sichtig H."/>
        </authorList>
    </citation>
    <scope>NUCLEOTIDE SEQUENCE [LARGE SCALE GENOMIC DNA]</scope>
    <source>
        <strain evidence="5">FDAARGOS_614</strain>
        <plasmid evidence="5">unnamed2</plasmid>
    </source>
</reference>
<evidence type="ECO:0000313" key="5">
    <source>
        <dbReference type="Proteomes" id="UP000270411"/>
    </source>
</evidence>
<feature type="domain" description="ChrB N-terminal" evidence="3">
    <location>
        <begin position="25"/>
        <end position="102"/>
    </location>
</feature>
<accession>A0A3G8H9Q6</accession>
<dbReference type="AlphaFoldDB" id="A0A3G8H9Q6"/>
<dbReference type="KEGG" id="cpau:EHF44_27175"/>
<proteinExistence type="predicted"/>
<geneLocation type="plasmid" evidence="4">
    <name>unnamed2</name>
</geneLocation>
<dbReference type="Pfam" id="PF20229">
    <property type="entry name" value="ChrB_N"/>
    <property type="match status" value="1"/>
</dbReference>
<dbReference type="RefSeq" id="WP_124686885.1">
    <property type="nucleotide sequence ID" value="NZ_CP033971.1"/>
</dbReference>
<evidence type="ECO:0000259" key="3">
    <source>
        <dbReference type="Pfam" id="PF20229"/>
    </source>
</evidence>
<dbReference type="InterPro" id="IPR018634">
    <property type="entry name" value="ChrB_C"/>
</dbReference>
<keyword evidence="4" id="KW-0614">Plasmid</keyword>